<comment type="caution">
    <text evidence="6">The sequence shown here is derived from an EMBL/GenBank/DDBJ whole genome shotgun (WGS) entry which is preliminary data.</text>
</comment>
<keyword evidence="2" id="KW-0479">Metal-binding</keyword>
<evidence type="ECO:0000256" key="2">
    <source>
        <dbReference type="ARBA" id="ARBA00022723"/>
    </source>
</evidence>
<gene>
    <name evidence="6" type="ORF">IC621_10525</name>
</gene>
<dbReference type="EMBL" id="JACXAI010000011">
    <property type="protein sequence ID" value="MBD1380663.1"/>
    <property type="molecule type" value="Genomic_DNA"/>
</dbReference>
<dbReference type="SUPFAM" id="SSF51905">
    <property type="entry name" value="FAD/NAD(P)-binding domain"/>
    <property type="match status" value="1"/>
</dbReference>
<dbReference type="InterPro" id="IPR039650">
    <property type="entry name" value="HdrA-like"/>
</dbReference>
<evidence type="ECO:0000256" key="5">
    <source>
        <dbReference type="ARBA" id="ARBA00023014"/>
    </source>
</evidence>
<dbReference type="GO" id="GO:0051539">
    <property type="term" value="F:4 iron, 4 sulfur cluster binding"/>
    <property type="evidence" value="ECO:0007669"/>
    <property type="project" value="UniProtKB-KW"/>
</dbReference>
<keyword evidence="3" id="KW-0560">Oxidoreductase</keyword>
<accession>A0A926NIK3</accession>
<reference evidence="6" key="1">
    <citation type="submission" date="2020-09" db="EMBL/GenBank/DDBJ databases">
        <title>A novel bacterium of genus Bacillus, isolated from South China Sea.</title>
        <authorList>
            <person name="Huang H."/>
            <person name="Mo K."/>
            <person name="Hu Y."/>
        </authorList>
    </citation>
    <scope>NUCLEOTIDE SEQUENCE</scope>
    <source>
        <strain evidence="6">IB182487</strain>
    </source>
</reference>
<dbReference type="GO" id="GO:0016491">
    <property type="term" value="F:oxidoreductase activity"/>
    <property type="evidence" value="ECO:0007669"/>
    <property type="project" value="UniProtKB-KW"/>
</dbReference>
<dbReference type="Gene3D" id="3.50.50.60">
    <property type="entry name" value="FAD/NAD(P)-binding domain"/>
    <property type="match status" value="1"/>
</dbReference>
<dbReference type="InterPro" id="IPR036188">
    <property type="entry name" value="FAD/NAD-bd_sf"/>
</dbReference>
<name>A0A926NIK3_9BACI</name>
<dbReference type="Pfam" id="PF12831">
    <property type="entry name" value="FAD_oxidored"/>
    <property type="match status" value="1"/>
</dbReference>
<evidence type="ECO:0000256" key="4">
    <source>
        <dbReference type="ARBA" id="ARBA00023004"/>
    </source>
</evidence>
<evidence type="ECO:0000313" key="6">
    <source>
        <dbReference type="EMBL" id="MBD1380663.1"/>
    </source>
</evidence>
<dbReference type="PANTHER" id="PTHR43498">
    <property type="entry name" value="FERREDOXIN:COB-COM HETERODISULFIDE REDUCTASE SUBUNIT A"/>
    <property type="match status" value="1"/>
</dbReference>
<dbReference type="PANTHER" id="PTHR43498:SF1">
    <property type="entry name" value="COB--COM HETERODISULFIDE REDUCTASE IRON-SULFUR SUBUNIT A"/>
    <property type="match status" value="1"/>
</dbReference>
<dbReference type="GO" id="GO:0046872">
    <property type="term" value="F:metal ion binding"/>
    <property type="evidence" value="ECO:0007669"/>
    <property type="project" value="UniProtKB-KW"/>
</dbReference>
<keyword evidence="5" id="KW-0411">Iron-sulfur</keyword>
<dbReference type="Proteomes" id="UP000626844">
    <property type="component" value="Unassembled WGS sequence"/>
</dbReference>
<protein>
    <submittedName>
        <fullName evidence="6">FAD-dependent oxidoreductase</fullName>
    </submittedName>
</protein>
<evidence type="ECO:0000313" key="7">
    <source>
        <dbReference type="Proteomes" id="UP000626844"/>
    </source>
</evidence>
<evidence type="ECO:0000256" key="3">
    <source>
        <dbReference type="ARBA" id="ARBA00023002"/>
    </source>
</evidence>
<organism evidence="6 7">
    <name type="scientific">Metabacillus arenae</name>
    <dbReference type="NCBI Taxonomy" id="2771434"/>
    <lineage>
        <taxon>Bacteria</taxon>
        <taxon>Bacillati</taxon>
        <taxon>Bacillota</taxon>
        <taxon>Bacilli</taxon>
        <taxon>Bacillales</taxon>
        <taxon>Bacillaceae</taxon>
        <taxon>Metabacillus</taxon>
    </lineage>
</organism>
<sequence length="457" mass="50083">MREFDVIILGGGISGAVAGIASSRLGAKTLIIESHGFLGGMLTAAGVGPMMTFHAGKKQAIQGITDEIIQRLKKIGKSVGHIKDLTNYTYSITPFDSEAMKHELEMMIIESGAEILYHTVLAEVMKEGNKITKLRVCNKAGLSELSGKIFIDASGDGDLAAWSGVKFTKGRETDGASQPMTLKMKVRNVDINRVKQYIKENPDNFTRVPENLEDFNKVERLSVVGFLKEFKEAKENGDITIKREDVLFFETNNPGEVIFNTTRILGFDSTDPWSLSKAEIEGRKQCRELEYFMKNYLIGFENAVVVSTGPSIGVRSSRQIKGLYTLTAEDLLDQRIFDDVIAHSGYPIDIHSPDGEGTSHRKLEWGGIYGIPYRSLVSNEIDNLIVVGRCLSATFEAQAGVRTTPTAGAIGHAGGVAAAMAARDSVKVQELNIRKLQDTLQEQGAYLEINASKRVVN</sequence>
<dbReference type="RefSeq" id="WP_191158255.1">
    <property type="nucleotide sequence ID" value="NZ_JACXAI010000011.1"/>
</dbReference>
<dbReference type="AlphaFoldDB" id="A0A926NIK3"/>
<keyword evidence="1" id="KW-0004">4Fe-4S</keyword>
<proteinExistence type="predicted"/>
<keyword evidence="4" id="KW-0408">Iron</keyword>
<keyword evidence="7" id="KW-1185">Reference proteome</keyword>
<evidence type="ECO:0000256" key="1">
    <source>
        <dbReference type="ARBA" id="ARBA00022485"/>
    </source>
</evidence>